<evidence type="ECO:0000313" key="4">
    <source>
        <dbReference type="Proteomes" id="UP001597362"/>
    </source>
</evidence>
<dbReference type="Pfam" id="PF01547">
    <property type="entry name" value="SBP_bac_1"/>
    <property type="match status" value="1"/>
</dbReference>
<dbReference type="PANTHER" id="PTHR43649">
    <property type="entry name" value="ARABINOSE-BINDING PROTEIN-RELATED"/>
    <property type="match status" value="1"/>
</dbReference>
<feature type="compositionally biased region" description="Low complexity" evidence="1">
    <location>
        <begin position="50"/>
        <end position="61"/>
    </location>
</feature>
<keyword evidence="4" id="KW-1185">Reference proteome</keyword>
<gene>
    <name evidence="3" type="ORF">ACFSJH_02315</name>
</gene>
<protein>
    <submittedName>
        <fullName evidence="3">ABC transporter substrate-binding protein</fullName>
    </submittedName>
</protein>
<accession>A0ABW4YFT3</accession>
<dbReference type="SUPFAM" id="SSF53850">
    <property type="entry name" value="Periplasmic binding protein-like II"/>
    <property type="match status" value="1"/>
</dbReference>
<feature type="signal peptide" evidence="2">
    <location>
        <begin position="1"/>
        <end position="31"/>
    </location>
</feature>
<name>A0ABW4YFT3_9BACL</name>
<proteinExistence type="predicted"/>
<dbReference type="InterPro" id="IPR006059">
    <property type="entry name" value="SBP"/>
</dbReference>
<organism evidence="3 4">
    <name type="scientific">Paenibacillus yanchengensis</name>
    <dbReference type="NCBI Taxonomy" id="2035833"/>
    <lineage>
        <taxon>Bacteria</taxon>
        <taxon>Bacillati</taxon>
        <taxon>Bacillota</taxon>
        <taxon>Bacilli</taxon>
        <taxon>Bacillales</taxon>
        <taxon>Paenibacillaceae</taxon>
        <taxon>Paenibacillus</taxon>
    </lineage>
</organism>
<dbReference type="PROSITE" id="PS51257">
    <property type="entry name" value="PROKAR_LIPOPROTEIN"/>
    <property type="match status" value="1"/>
</dbReference>
<feature type="chain" id="PRO_5046991270" evidence="2">
    <location>
        <begin position="32"/>
        <end position="475"/>
    </location>
</feature>
<sequence length="475" mass="51397">MKMKLVRHTKWASLLLIMVLIIAGCSSNSGGNTTNNASPKPENSPVATENSTNNGDGDGDGASSGLSGNVVFWSMWSESEPQAKVIQSAVEAFKAANTNVTVDLKFTGRDLSKLIKPALDGGEKVDIFEGDPQVSIGILKDHVLKLDSFLEQPALEMDGKTVGESILPSLMNWTTSLSAPAGLEAGAYAIPQQPFAVLMFYNKEVYDKAGITAPPTTWEEFMDINDKIKASGVDPVTFDDAYRDLFIGAYLSSAMGNEWVDQLVNDKTGEMWKEPIVQQFANDIATMQQKGHFSKKIAGSKYPAAQQDLVLGQSAAYLNGSWLPNEVSETAGPDFEWGSYQFPLVSNGNGKGGHDELNFGAQSVMLNAKSDNQEAAFELVKYLISKSVQEQMVAEAQAIPATIDTAWPATLAEAQVAIERAKINAPWGYGINNNEDFSKGTIIPIFMELVEGKLTPEQYVEKMSGQAKKFYSAGN</sequence>
<evidence type="ECO:0000313" key="3">
    <source>
        <dbReference type="EMBL" id="MFD2114580.1"/>
    </source>
</evidence>
<evidence type="ECO:0000256" key="1">
    <source>
        <dbReference type="SAM" id="MobiDB-lite"/>
    </source>
</evidence>
<feature type="region of interest" description="Disordered" evidence="1">
    <location>
        <begin position="32"/>
        <end position="61"/>
    </location>
</feature>
<dbReference type="InterPro" id="IPR050490">
    <property type="entry name" value="Bact_solute-bd_prot1"/>
</dbReference>
<dbReference type="EMBL" id="JBHUHO010000007">
    <property type="protein sequence ID" value="MFD2114580.1"/>
    <property type="molecule type" value="Genomic_DNA"/>
</dbReference>
<keyword evidence="2" id="KW-0732">Signal</keyword>
<reference evidence="4" key="1">
    <citation type="journal article" date="2019" name="Int. J. Syst. Evol. Microbiol.">
        <title>The Global Catalogue of Microorganisms (GCM) 10K type strain sequencing project: providing services to taxonomists for standard genome sequencing and annotation.</title>
        <authorList>
            <consortium name="The Broad Institute Genomics Platform"/>
            <consortium name="The Broad Institute Genome Sequencing Center for Infectious Disease"/>
            <person name="Wu L."/>
            <person name="Ma J."/>
        </authorList>
    </citation>
    <scope>NUCLEOTIDE SEQUENCE [LARGE SCALE GENOMIC DNA]</scope>
    <source>
        <strain evidence="4">GH52</strain>
    </source>
</reference>
<comment type="caution">
    <text evidence="3">The sequence shown here is derived from an EMBL/GenBank/DDBJ whole genome shotgun (WGS) entry which is preliminary data.</text>
</comment>
<dbReference type="Proteomes" id="UP001597362">
    <property type="component" value="Unassembled WGS sequence"/>
</dbReference>
<dbReference type="Gene3D" id="3.40.190.10">
    <property type="entry name" value="Periplasmic binding protein-like II"/>
    <property type="match status" value="1"/>
</dbReference>
<evidence type="ECO:0000256" key="2">
    <source>
        <dbReference type="SAM" id="SignalP"/>
    </source>
</evidence>
<dbReference type="RefSeq" id="WP_377769593.1">
    <property type="nucleotide sequence ID" value="NZ_JBHUHO010000007.1"/>
</dbReference>